<organism evidence="2">
    <name type="scientific">Arion vulgaris</name>
    <dbReference type="NCBI Taxonomy" id="1028688"/>
    <lineage>
        <taxon>Eukaryota</taxon>
        <taxon>Metazoa</taxon>
        <taxon>Spiralia</taxon>
        <taxon>Lophotrochozoa</taxon>
        <taxon>Mollusca</taxon>
        <taxon>Gastropoda</taxon>
        <taxon>Heterobranchia</taxon>
        <taxon>Euthyneura</taxon>
        <taxon>Panpulmonata</taxon>
        <taxon>Eupulmonata</taxon>
        <taxon>Stylommatophora</taxon>
        <taxon>Helicina</taxon>
        <taxon>Arionoidea</taxon>
        <taxon>Arionidae</taxon>
        <taxon>Arion</taxon>
    </lineage>
</organism>
<protein>
    <submittedName>
        <fullName evidence="2">Uncharacterized protein</fullName>
    </submittedName>
</protein>
<sequence length="89" mass="9350">MFRREGKGSSAPPTVRDSVPQKPEELVSATGRVEENVSAGFGNIFGTDPAPKKQLETTPTAGKPVEKTPAVVKPVEKTPAAVKPVEKAP</sequence>
<feature type="non-terminal residue" evidence="2">
    <location>
        <position position="89"/>
    </location>
</feature>
<proteinExistence type="predicted"/>
<evidence type="ECO:0000256" key="1">
    <source>
        <dbReference type="SAM" id="MobiDB-lite"/>
    </source>
</evidence>
<evidence type="ECO:0000313" key="2">
    <source>
        <dbReference type="EMBL" id="CEK80576.1"/>
    </source>
</evidence>
<name>A0A0B7AKN6_9EUPU</name>
<reference evidence="2" key="1">
    <citation type="submission" date="2014-12" db="EMBL/GenBank/DDBJ databases">
        <title>Insight into the proteome of Arion vulgaris.</title>
        <authorList>
            <person name="Aradska J."/>
            <person name="Bulat T."/>
            <person name="Smidak R."/>
            <person name="Sarate P."/>
            <person name="Gangsoo J."/>
            <person name="Sialana F."/>
            <person name="Bilban M."/>
            <person name="Lubec G."/>
        </authorList>
    </citation>
    <scope>NUCLEOTIDE SEQUENCE</scope>
    <source>
        <tissue evidence="2">Skin</tissue>
    </source>
</reference>
<feature type="region of interest" description="Disordered" evidence="1">
    <location>
        <begin position="1"/>
        <end position="89"/>
    </location>
</feature>
<gene>
    <name evidence="2" type="primary">ORF121651</name>
</gene>
<accession>A0A0B7AKN6</accession>
<dbReference type="AlphaFoldDB" id="A0A0B7AKN6"/>
<dbReference type="EMBL" id="HACG01033711">
    <property type="protein sequence ID" value="CEK80576.1"/>
    <property type="molecule type" value="Transcribed_RNA"/>
</dbReference>